<keyword evidence="4" id="KW-0723">Serine/threonine-protein kinase</keyword>
<evidence type="ECO:0000313" key="5">
    <source>
        <dbReference type="Proteomes" id="UP000565468"/>
    </source>
</evidence>
<keyword evidence="4" id="KW-0418">Kinase</keyword>
<keyword evidence="1" id="KW-0547">Nucleotide-binding</keyword>
<proteinExistence type="predicted"/>
<feature type="transmembrane region" description="Helical" evidence="2">
    <location>
        <begin position="306"/>
        <end position="326"/>
    </location>
</feature>
<keyword evidence="4" id="KW-0808">Transferase</keyword>
<dbReference type="Proteomes" id="UP000565468">
    <property type="component" value="Unassembled WGS sequence"/>
</dbReference>
<dbReference type="InterPro" id="IPR017441">
    <property type="entry name" value="Protein_kinase_ATP_BS"/>
</dbReference>
<dbReference type="SUPFAM" id="SSF56112">
    <property type="entry name" value="Protein kinase-like (PK-like)"/>
    <property type="match status" value="1"/>
</dbReference>
<evidence type="ECO:0000259" key="3">
    <source>
        <dbReference type="PROSITE" id="PS50011"/>
    </source>
</evidence>
<feature type="domain" description="Protein kinase" evidence="3">
    <location>
        <begin position="49"/>
        <end position="312"/>
    </location>
</feature>
<keyword evidence="2" id="KW-0472">Membrane</keyword>
<keyword evidence="2" id="KW-1133">Transmembrane helix</keyword>
<dbReference type="AlphaFoldDB" id="A0A848MC01"/>
<dbReference type="PANTHER" id="PTHR44167:SF24">
    <property type="entry name" value="SERINE_THREONINE-PROTEIN KINASE CHK2"/>
    <property type="match status" value="1"/>
</dbReference>
<dbReference type="Gene3D" id="3.30.200.20">
    <property type="entry name" value="Phosphorylase Kinase, domain 1"/>
    <property type="match status" value="1"/>
</dbReference>
<feature type="binding site" evidence="1">
    <location>
        <position position="78"/>
    </location>
    <ligand>
        <name>ATP</name>
        <dbReference type="ChEBI" id="CHEBI:30616"/>
    </ligand>
</feature>
<reference evidence="4 5" key="1">
    <citation type="submission" date="2020-04" db="EMBL/GenBank/DDBJ databases">
        <title>Paenibacillus algicola sp. nov., a novel marine bacterium producing alginate lyase.</title>
        <authorList>
            <person name="Huang H."/>
        </authorList>
    </citation>
    <scope>NUCLEOTIDE SEQUENCE [LARGE SCALE GENOMIC DNA]</scope>
    <source>
        <strain evidence="4 5">L7-75</strain>
    </source>
</reference>
<keyword evidence="2" id="KW-0812">Transmembrane</keyword>
<evidence type="ECO:0000256" key="2">
    <source>
        <dbReference type="SAM" id="Phobius"/>
    </source>
</evidence>
<dbReference type="Gene3D" id="1.10.510.10">
    <property type="entry name" value="Transferase(Phosphotransferase) domain 1"/>
    <property type="match status" value="1"/>
</dbReference>
<accession>A0A848MC01</accession>
<dbReference type="SMART" id="SM00220">
    <property type="entry name" value="S_TKc"/>
    <property type="match status" value="1"/>
</dbReference>
<dbReference type="InterPro" id="IPR011009">
    <property type="entry name" value="Kinase-like_dom_sf"/>
</dbReference>
<dbReference type="GO" id="GO:0005524">
    <property type="term" value="F:ATP binding"/>
    <property type="evidence" value="ECO:0007669"/>
    <property type="project" value="UniProtKB-UniRule"/>
</dbReference>
<dbReference type="Pfam" id="PF00069">
    <property type="entry name" value="Pkinase"/>
    <property type="match status" value="1"/>
</dbReference>
<comment type="caution">
    <text evidence="4">The sequence shown here is derived from an EMBL/GenBank/DDBJ whole genome shotgun (WGS) entry which is preliminary data.</text>
</comment>
<name>A0A848MC01_PAELE</name>
<dbReference type="InterPro" id="IPR000719">
    <property type="entry name" value="Prot_kinase_dom"/>
</dbReference>
<keyword evidence="5" id="KW-1185">Reference proteome</keyword>
<evidence type="ECO:0000313" key="4">
    <source>
        <dbReference type="EMBL" id="NMO97759.1"/>
    </source>
</evidence>
<dbReference type="PANTHER" id="PTHR44167">
    <property type="entry name" value="OVARIAN-SPECIFIC SERINE/THREONINE-PROTEIN KINASE LOK-RELATED"/>
    <property type="match status" value="1"/>
</dbReference>
<evidence type="ECO:0000256" key="1">
    <source>
        <dbReference type="PROSITE-ProRule" id="PRU10141"/>
    </source>
</evidence>
<gene>
    <name evidence="4" type="ORF">HII30_18515</name>
</gene>
<sequence length="328" mass="36866">MNTVVVHWNIINHGGNFPAKRKGCSVTTSSETVCPPGTVITGKWQKNQYIVERLLGRGANGSVYLVYRRGHPDRYALKVGYDTLELQSEVNILRALNRQLPSSYFIEADDYKSVSGEAAFYVMRYVEGVQLHQFIRARGREWLGLVGLKLLERLSSLHSLGYIFGDLKPENVMVSPYGSVELIDYGGVSAPGRSVKQFTEWYDRGYWNAGSRTGDEAYDLFSFAVMCIQLLDEESLRGASAQLPQIRSVQDLEAVLRKSSQLKPYAAWLGRALGGGFANSREALNAWKKGVYARAVPRKRNKTPRWLQRSFFLSIVFAGAALYLFLKT</sequence>
<dbReference type="GO" id="GO:0004674">
    <property type="term" value="F:protein serine/threonine kinase activity"/>
    <property type="evidence" value="ECO:0007669"/>
    <property type="project" value="UniProtKB-KW"/>
</dbReference>
<protein>
    <submittedName>
        <fullName evidence="4">Serine/threonine protein kinase</fullName>
    </submittedName>
</protein>
<dbReference type="PROSITE" id="PS00107">
    <property type="entry name" value="PROTEIN_KINASE_ATP"/>
    <property type="match status" value="1"/>
</dbReference>
<keyword evidence="1" id="KW-0067">ATP-binding</keyword>
<dbReference type="EMBL" id="JABBPN010000022">
    <property type="protein sequence ID" value="NMO97759.1"/>
    <property type="molecule type" value="Genomic_DNA"/>
</dbReference>
<dbReference type="PROSITE" id="PS50011">
    <property type="entry name" value="PROTEIN_KINASE_DOM"/>
    <property type="match status" value="1"/>
</dbReference>
<organism evidence="4 5">
    <name type="scientific">Paenibacillus lemnae</name>
    <dbReference type="NCBI Taxonomy" id="1330551"/>
    <lineage>
        <taxon>Bacteria</taxon>
        <taxon>Bacillati</taxon>
        <taxon>Bacillota</taxon>
        <taxon>Bacilli</taxon>
        <taxon>Bacillales</taxon>
        <taxon>Paenibacillaceae</taxon>
        <taxon>Paenibacillus</taxon>
    </lineage>
</organism>